<dbReference type="Pfam" id="PF12762">
    <property type="entry name" value="DDE_Tnp_IS1595"/>
    <property type="match status" value="1"/>
</dbReference>
<evidence type="ECO:0000259" key="1">
    <source>
        <dbReference type="SMART" id="SM01126"/>
    </source>
</evidence>
<feature type="domain" description="ISXO2-like transposase" evidence="1">
    <location>
        <begin position="146"/>
        <end position="305"/>
    </location>
</feature>
<proteinExistence type="predicted"/>
<name>A0ABS7D7V9_9BACL</name>
<reference evidence="2 3" key="1">
    <citation type="submission" date="2021-07" db="EMBL/GenBank/DDBJ databases">
        <title>Paenibacillus radiodurans sp. nov., isolated from the southeastern edge of Tengger Desert.</title>
        <authorList>
            <person name="Zhang G."/>
        </authorList>
    </citation>
    <scope>NUCLEOTIDE SEQUENCE [LARGE SCALE GENOMIC DNA]</scope>
    <source>
        <strain evidence="2 3">DT7-4</strain>
    </source>
</reference>
<evidence type="ECO:0000313" key="3">
    <source>
        <dbReference type="Proteomes" id="UP000812277"/>
    </source>
</evidence>
<organism evidence="2 3">
    <name type="scientific">Paenibacillus oenotherae</name>
    <dbReference type="NCBI Taxonomy" id="1435645"/>
    <lineage>
        <taxon>Bacteria</taxon>
        <taxon>Bacillati</taxon>
        <taxon>Bacillota</taxon>
        <taxon>Bacilli</taxon>
        <taxon>Bacillales</taxon>
        <taxon>Paenibacillaceae</taxon>
        <taxon>Paenibacillus</taxon>
    </lineage>
</organism>
<dbReference type="SMART" id="SM01126">
    <property type="entry name" value="DDE_Tnp_IS1595"/>
    <property type="match status" value="1"/>
</dbReference>
<dbReference type="PANTHER" id="PTHR33293">
    <property type="entry name" value="INSERTION ELEMENT IS1 1 PROTEIN INSB-RELATED"/>
    <property type="match status" value="1"/>
</dbReference>
<sequence>MDWRSVYGDFSDLPKAEQLQLFQAIQDTLFPEPKEDIANMVGDIREVRFSRGLACVHCGSIAIKRNGKYRSRQRYLCKDCGKSFNDMTASPLSGTHHPHKWLKYFQLMVEGVSLPKIAEELNIHVSTAFYWRHKVLCALRSLGFTTLRGIIESDETYFLESDKGKKYIVHRKPRKRGGVAKKRGISNEQISVVVAYDRNGSIITKVAGRGRITANEIDQTLGECLDKEIVLCTDSATNYKSFAKKKGISHEIINSNKGEYVKKGVYHIQHVNAYHRRLKKWMERFNGVATKYMDNYLMWFRFLELQKNLEKQLCKRNMVLDACKKANFTSVQVIRSAS</sequence>
<dbReference type="InterPro" id="IPR051354">
    <property type="entry name" value="Transposase_27_IS1"/>
</dbReference>
<dbReference type="InterPro" id="IPR024445">
    <property type="entry name" value="Tnp_ISXO2-like"/>
</dbReference>
<dbReference type="Proteomes" id="UP000812277">
    <property type="component" value="Unassembled WGS sequence"/>
</dbReference>
<dbReference type="RefSeq" id="WP_219873274.1">
    <property type="nucleotide sequence ID" value="NZ_JAHZIJ010000010.1"/>
</dbReference>
<evidence type="ECO:0000313" key="2">
    <source>
        <dbReference type="EMBL" id="MBW7476030.1"/>
    </source>
</evidence>
<protein>
    <submittedName>
        <fullName evidence="2">IS1595 family transposase</fullName>
    </submittedName>
</protein>
<gene>
    <name evidence="2" type="ORF">K0T92_14890</name>
</gene>
<dbReference type="PANTHER" id="PTHR33293:SF1">
    <property type="entry name" value="INSERTION ELEMENT IS1 1 PROTEIN INSB-RELATED"/>
    <property type="match status" value="1"/>
</dbReference>
<dbReference type="NCBIfam" id="NF033547">
    <property type="entry name" value="transpos_IS1595"/>
    <property type="match status" value="1"/>
</dbReference>
<comment type="caution">
    <text evidence="2">The sequence shown here is derived from an EMBL/GenBank/DDBJ whole genome shotgun (WGS) entry which is preliminary data.</text>
</comment>
<dbReference type="EMBL" id="JAHZIJ010000010">
    <property type="protein sequence ID" value="MBW7476030.1"/>
    <property type="molecule type" value="Genomic_DNA"/>
</dbReference>
<keyword evidence="3" id="KW-1185">Reference proteome</keyword>
<accession>A0ABS7D7V9</accession>